<feature type="domain" description="PH" evidence="6">
    <location>
        <begin position="470"/>
        <end position="588"/>
    </location>
</feature>
<keyword evidence="2" id="KW-0677">Repeat</keyword>
<dbReference type="InterPro" id="IPR000651">
    <property type="entry name" value="Ras-like_Gua-exchang_fac_N"/>
</dbReference>
<feature type="compositionally biased region" description="Low complexity" evidence="5">
    <location>
        <begin position="763"/>
        <end position="776"/>
    </location>
</feature>
<dbReference type="InterPro" id="IPR001849">
    <property type="entry name" value="PH_domain"/>
</dbReference>
<dbReference type="InterPro" id="IPR023578">
    <property type="entry name" value="Ras_GEF_dom_sf"/>
</dbReference>
<dbReference type="Ensembl" id="ENSCAFT00040007183.1">
    <property type="protein sequence ID" value="ENSCAFP00040006248.1"/>
    <property type="gene ID" value="ENSCAFG00040003740.1"/>
</dbReference>
<dbReference type="InterPro" id="IPR036964">
    <property type="entry name" value="RASGEF_cat_dom_sf"/>
</dbReference>
<feature type="region of interest" description="Disordered" evidence="5">
    <location>
        <begin position="837"/>
        <end position="859"/>
    </location>
</feature>
<dbReference type="AlphaFoldDB" id="A0A8C0RXE4"/>
<keyword evidence="1 3" id="KW-0344">Guanine-nucleotide releasing factor</keyword>
<dbReference type="Pfam" id="PF00618">
    <property type="entry name" value="RasGEF_N"/>
    <property type="match status" value="1"/>
</dbReference>
<feature type="domain" description="Ras-GEF" evidence="7">
    <location>
        <begin position="974"/>
        <end position="1206"/>
    </location>
</feature>
<evidence type="ECO:0000256" key="4">
    <source>
        <dbReference type="SAM" id="Coils"/>
    </source>
</evidence>
<dbReference type="GO" id="GO:0005085">
    <property type="term" value="F:guanyl-nucleotide exchange factor activity"/>
    <property type="evidence" value="ECO:0007669"/>
    <property type="project" value="UniProtKB-KW"/>
</dbReference>
<dbReference type="FunFam" id="2.30.29.30:FF:000117">
    <property type="entry name" value="ras-specific guanine nucleotide-releasing factor 1 isoform X2"/>
    <property type="match status" value="1"/>
</dbReference>
<evidence type="ECO:0000313" key="10">
    <source>
        <dbReference type="Ensembl" id="ENSCAFP00040006248.1"/>
    </source>
</evidence>
<dbReference type="InterPro" id="IPR008937">
    <property type="entry name" value="Ras-like_GEF"/>
</dbReference>
<feature type="region of interest" description="Disordered" evidence="5">
    <location>
        <begin position="763"/>
        <end position="811"/>
    </location>
</feature>
<dbReference type="InterPro" id="IPR001895">
    <property type="entry name" value="RASGEF_cat_dom"/>
</dbReference>
<evidence type="ECO:0000256" key="5">
    <source>
        <dbReference type="SAM" id="MobiDB-lite"/>
    </source>
</evidence>
<dbReference type="InterPro" id="IPR011993">
    <property type="entry name" value="PH-like_dom_sf"/>
</dbReference>
<dbReference type="SUPFAM" id="SSF48366">
    <property type="entry name" value="Ras GEF"/>
    <property type="match status" value="1"/>
</dbReference>
<dbReference type="GO" id="GO:0007264">
    <property type="term" value="P:small GTPase-mediated signal transduction"/>
    <property type="evidence" value="ECO:0007669"/>
    <property type="project" value="InterPro"/>
</dbReference>
<evidence type="ECO:0000259" key="8">
    <source>
        <dbReference type="PROSITE" id="PS50010"/>
    </source>
</evidence>
<dbReference type="Gene3D" id="2.30.29.30">
    <property type="entry name" value="Pleckstrin-homology domain (PH domain)/Phosphotyrosine-binding domain (PTB)"/>
    <property type="match status" value="2"/>
</dbReference>
<dbReference type="Pfam" id="PF00621">
    <property type="entry name" value="RhoGEF"/>
    <property type="match status" value="1"/>
</dbReference>
<dbReference type="SMART" id="SM00233">
    <property type="entry name" value="PH"/>
    <property type="match status" value="2"/>
</dbReference>
<dbReference type="Gene3D" id="1.20.870.10">
    <property type="entry name" value="Son of sevenless (SoS) protein Chain: S domain 1"/>
    <property type="match status" value="2"/>
</dbReference>
<dbReference type="PROSITE" id="PS50010">
    <property type="entry name" value="DH_2"/>
    <property type="match status" value="1"/>
</dbReference>
<dbReference type="SUPFAM" id="SSF50729">
    <property type="entry name" value="PH domain-like"/>
    <property type="match status" value="2"/>
</dbReference>
<dbReference type="PANTHER" id="PTHR23113">
    <property type="entry name" value="GUANINE NUCLEOTIDE EXCHANGE FACTOR"/>
    <property type="match status" value="1"/>
</dbReference>
<proteinExistence type="predicted"/>
<dbReference type="CDD" id="cd13261">
    <property type="entry name" value="PH_RasGRF1_2"/>
    <property type="match status" value="1"/>
</dbReference>
<reference evidence="10" key="2">
    <citation type="submission" date="2025-08" db="UniProtKB">
        <authorList>
            <consortium name="Ensembl"/>
        </authorList>
    </citation>
    <scope>IDENTIFICATION</scope>
</reference>
<feature type="coiled-coil region" evidence="4">
    <location>
        <begin position="161"/>
        <end position="188"/>
    </location>
</feature>
<dbReference type="PROSITE" id="PS50003">
    <property type="entry name" value="PH_DOMAIN"/>
    <property type="match status" value="2"/>
</dbReference>
<evidence type="ECO:0000256" key="2">
    <source>
        <dbReference type="ARBA" id="ARBA00022737"/>
    </source>
</evidence>
<keyword evidence="4" id="KW-0175">Coiled coil</keyword>
<evidence type="ECO:0000259" key="6">
    <source>
        <dbReference type="PROSITE" id="PS50003"/>
    </source>
</evidence>
<dbReference type="PROSITE" id="PS50009">
    <property type="entry name" value="RASGEF_CAT"/>
    <property type="match status" value="1"/>
</dbReference>
<dbReference type="FunFam" id="2.30.29.30:FF:000176">
    <property type="entry name" value="ras-specific guanine nucleotide-releasing factor 1 isoform X2"/>
    <property type="match status" value="1"/>
</dbReference>
<dbReference type="CDD" id="cd00160">
    <property type="entry name" value="RhoGEF"/>
    <property type="match status" value="1"/>
</dbReference>
<dbReference type="Gene3D" id="1.10.840.10">
    <property type="entry name" value="Ras guanine-nucleotide exchange factors catalytic domain"/>
    <property type="match status" value="1"/>
</dbReference>
<dbReference type="Pfam" id="PF00617">
    <property type="entry name" value="RasGEF"/>
    <property type="match status" value="1"/>
</dbReference>
<dbReference type="FunFam" id="1.20.870.10:FF:000004">
    <property type="entry name" value="Ras-specific guanine nucleotide-releasing factor 1 isoform 2"/>
    <property type="match status" value="1"/>
</dbReference>
<dbReference type="FunFam" id="1.10.840.10:FF:000004">
    <property type="entry name" value="ras-specific guanine nucleotide-releasing factor 2 isoform X1"/>
    <property type="match status" value="1"/>
</dbReference>
<dbReference type="Proteomes" id="UP000694542">
    <property type="component" value="Chromosome 3"/>
</dbReference>
<evidence type="ECO:0000313" key="11">
    <source>
        <dbReference type="Proteomes" id="UP000694542"/>
    </source>
</evidence>
<accession>A0A8C0RXE4</accession>
<dbReference type="SMART" id="SM00325">
    <property type="entry name" value="RhoGEF"/>
    <property type="match status" value="1"/>
</dbReference>
<evidence type="ECO:0000256" key="1">
    <source>
        <dbReference type="ARBA" id="ARBA00022658"/>
    </source>
</evidence>
<dbReference type="PROSITE" id="PS50096">
    <property type="entry name" value="IQ"/>
    <property type="match status" value="1"/>
</dbReference>
<evidence type="ECO:0000259" key="9">
    <source>
        <dbReference type="PROSITE" id="PS50212"/>
    </source>
</evidence>
<evidence type="ECO:0000259" key="7">
    <source>
        <dbReference type="PROSITE" id="PS50009"/>
    </source>
</evidence>
<dbReference type="Pfam" id="PF00169">
    <property type="entry name" value="PH"/>
    <property type="match status" value="1"/>
</dbReference>
<evidence type="ECO:0000256" key="3">
    <source>
        <dbReference type="PROSITE-ProRule" id="PRU00168"/>
    </source>
</evidence>
<dbReference type="PROSITE" id="PS00720">
    <property type="entry name" value="RASGEF"/>
    <property type="match status" value="1"/>
</dbReference>
<dbReference type="PROSITE" id="PS50212">
    <property type="entry name" value="RASGEF_NTER"/>
    <property type="match status" value="1"/>
</dbReference>
<dbReference type="SUPFAM" id="SSF48065">
    <property type="entry name" value="DBL homology domain (DH-domain)"/>
    <property type="match status" value="1"/>
</dbReference>
<organism evidence="10 11">
    <name type="scientific">Canis lupus familiaris</name>
    <name type="common">Dog</name>
    <name type="synonym">Canis familiaris</name>
    <dbReference type="NCBI Taxonomy" id="9615"/>
    <lineage>
        <taxon>Eukaryota</taxon>
        <taxon>Metazoa</taxon>
        <taxon>Chordata</taxon>
        <taxon>Craniata</taxon>
        <taxon>Vertebrata</taxon>
        <taxon>Euteleostomi</taxon>
        <taxon>Mammalia</taxon>
        <taxon>Eutheria</taxon>
        <taxon>Laurasiatheria</taxon>
        <taxon>Carnivora</taxon>
        <taxon>Caniformia</taxon>
        <taxon>Canidae</taxon>
        <taxon>Canis</taxon>
    </lineage>
</organism>
<dbReference type="FunFam" id="1.20.870.10:FF:000006">
    <property type="entry name" value="ras-specific guanine nucleotide-releasing factor 1 isoform X1"/>
    <property type="match status" value="1"/>
</dbReference>
<feature type="domain" description="N-terminal Ras-GEF" evidence="9">
    <location>
        <begin position="635"/>
        <end position="756"/>
    </location>
</feature>
<dbReference type="SMART" id="SM00229">
    <property type="entry name" value="RasGEFN"/>
    <property type="match status" value="2"/>
</dbReference>
<dbReference type="SMART" id="SM00147">
    <property type="entry name" value="RasGEF"/>
    <property type="match status" value="1"/>
</dbReference>
<reference evidence="10" key="1">
    <citation type="submission" date="2018-10" db="EMBL/GenBank/DDBJ databases">
        <title>De novo assembly of a Great Dane genome.</title>
        <authorList>
            <person name="Kidd J.M."/>
            <person name="Pendleton A.L."/>
            <person name="Shen F."/>
            <person name="Emery S."/>
        </authorList>
    </citation>
    <scope>NUCLEOTIDE SEQUENCE [LARGE SCALE GENOMIC DNA]</scope>
    <source>
        <strain evidence="10">Great Dane</strain>
    </source>
</reference>
<feature type="region of interest" description="Disordered" evidence="5">
    <location>
        <begin position="713"/>
        <end position="745"/>
    </location>
</feature>
<feature type="domain" description="PH" evidence="6">
    <location>
        <begin position="22"/>
        <end position="133"/>
    </location>
</feature>
<name>A0A8C0RXE4_CANLF</name>
<dbReference type="FunFam" id="1.20.900.10:FF:000005">
    <property type="entry name" value="Ras-specific guanine nucleotide-releasing factor 1 isoform 2"/>
    <property type="match status" value="1"/>
</dbReference>
<dbReference type="InterPro" id="IPR019804">
    <property type="entry name" value="Ras_G-nucl-exch_fac_CS"/>
</dbReference>
<sequence length="1209" mass="138315">MQKSVRYNEGHALHLAFLARKEGTKRGFLSKRAAEASRWHEKWFALYQNVLFYFEGEQSGRPAGMYLLEGCSCERTPAPPRAGVGPPGARDALDKQYYFTVLFGHEGQKPLELRCEEEQDGKEWMEAIHQASYADILIEREVLMQKYIHLVQIVETEKIAANQLRHQLEDQDTEIERLKSEIIALNKTKERMRPYQSNQEDEDPDIKKIKKVQSFMRGWLCRRKWKTIVQDYICSPHAESMRKRNQIVFTMVEAESEYVHQLYILVNGFLRPLRMAASSKKPPISHDDVSSIFLNSETIMFLHEIFHQGLKARIANWPTLILADLFDILLPMLNIYQEFVRNHQYSLQVLANCKQNRDFDKLLKQYEANPACEGRMLETFLTYPMFQIPRYIITLHELLAHTPHEHVERKSLEFAKSKLEELSRIMHDEVSDTENIRKNLAIERMIVEGCDILLDTSQTFIRQGSLIQVPSVERGKLSKVRLGSLSLKKEGERQCFLFTKHFLICTRSSGGKLHLLKTGGVLSLIECTLIEEPDASDDDSKGSGQVFGHLDFKIVVEPPDSAPFTVVLLAPSRQEKAAWTSDISQCVDNIRCNGLMTIVFEENSKVTVPHMIKSDARLHKDDTDICFSKTLNSCKVPQIRYASVERLLERLTDLRFLSIDFLNTFLHTYRIFTTAAVVLAKLSDIYKRPFTSIPVRSLELFFATSQNNRGEHLVDGKSPRLCRKFSSPPPLAVSRTSSPVRARKLSLTSPLNSRIGALDLTTCSASSSPTATHSPAASPPPHTGKVPLDLSRGLPSPEQSPGSVEEHVDNPRMDLCNKLKRSIQRAVLESVPVDRAGVEGSPAVDSTDLSPCRSPSTPQHLRYRQPVGFNNTERTCDKEFIIRRTATNRVLNVLRHWVSKHAQDFELNNELKMNVLNLLEEVLRDPDLLPQERKATANILRALSQDDQDDIHLKLEDIIQLTDCPKAECFETLSAMELAEQITLLDHIIFRSIPYEEFLGQGWMKLDKNERTPYIMKTSQHFNDMSNLVASQIMNYADVSSRANAIEKWVAVADICRCLHNYNGVLEITSALNRSAIYRLKRTWAKVSKQTKALMDKLQKTVSSEGRFKNLRETLKNCNPPAVPYLGMYLTDLAFIEEGTPNFTEEGLVNFSKMRMISHIIREIRQFQQTCYRIDHQPKVTQYLLDKALIIDEDTLYELSLKIEPRLPA</sequence>
<feature type="domain" description="DH" evidence="8">
    <location>
        <begin position="243"/>
        <end position="429"/>
    </location>
</feature>
<dbReference type="Gene3D" id="1.20.900.10">
    <property type="entry name" value="Dbl homology (DH) domain"/>
    <property type="match status" value="1"/>
</dbReference>
<dbReference type="PANTHER" id="PTHR23113:SF187">
    <property type="entry name" value="RAS-SPECIFIC GUANINE NUCLEOTIDE-RELEASING FACTOR 2"/>
    <property type="match status" value="1"/>
</dbReference>
<dbReference type="CDD" id="cd00155">
    <property type="entry name" value="RasGEF"/>
    <property type="match status" value="1"/>
</dbReference>
<dbReference type="InterPro" id="IPR035899">
    <property type="entry name" value="DBL_dom_sf"/>
</dbReference>
<dbReference type="InterPro" id="IPR000219">
    <property type="entry name" value="DH_dom"/>
</dbReference>
<protein>
    <submittedName>
        <fullName evidence="10">Ras protein specific guanine nucleotide releasing factor 2</fullName>
    </submittedName>
</protein>
<feature type="compositionally biased region" description="Polar residues" evidence="5">
    <location>
        <begin position="847"/>
        <end position="859"/>
    </location>
</feature>